<dbReference type="GO" id="GO:0005840">
    <property type="term" value="C:ribosome"/>
    <property type="evidence" value="ECO:0007669"/>
    <property type="project" value="UniProtKB-KW"/>
</dbReference>
<evidence type="ECO:0000256" key="4">
    <source>
        <dbReference type="SAM" id="MobiDB-lite"/>
    </source>
</evidence>
<name>A0A3B1BYN2_9ZZZZ</name>
<reference evidence="5" key="1">
    <citation type="submission" date="2018-06" db="EMBL/GenBank/DDBJ databases">
        <authorList>
            <person name="Zhirakovskaya E."/>
        </authorList>
    </citation>
    <scope>NUCLEOTIDE SEQUENCE</scope>
</reference>
<evidence type="ECO:0000256" key="2">
    <source>
        <dbReference type="ARBA" id="ARBA00022980"/>
    </source>
</evidence>
<sequence>MKINVIDTEKKTVGDVELPSDIFEAPVNTSLLRDAVVNQMANHRRGSSSTKNRSEVRGGGKKPWKQKGLGKARAGSIRSPLFRGGGVIFGPKPRSYSYSIPKKAKRAALASALSLKISENAFTVVDKLELAKPKTSEAVAILSKLGFTGKSLLVLGKGDKNVELSFRNIPGIKIILPNRLNVYDLLNAKQVLCAKDALAGIQERLS</sequence>
<dbReference type="InterPro" id="IPR023574">
    <property type="entry name" value="Ribosomal_uL4_dom_sf"/>
</dbReference>
<feature type="region of interest" description="Disordered" evidence="4">
    <location>
        <begin position="40"/>
        <end position="77"/>
    </location>
</feature>
<dbReference type="EMBL" id="UOGA01000190">
    <property type="protein sequence ID" value="VAX20902.1"/>
    <property type="molecule type" value="Genomic_DNA"/>
</dbReference>
<protein>
    <submittedName>
        <fullName evidence="5">LSU ribosomal protein L4p (L1e)</fullName>
    </submittedName>
</protein>
<evidence type="ECO:0000313" key="5">
    <source>
        <dbReference type="EMBL" id="VAX20902.1"/>
    </source>
</evidence>
<dbReference type="Gene3D" id="3.40.1370.10">
    <property type="match status" value="1"/>
</dbReference>
<evidence type="ECO:0000256" key="1">
    <source>
        <dbReference type="ARBA" id="ARBA00010528"/>
    </source>
</evidence>
<dbReference type="HAMAP" id="MF_01328_B">
    <property type="entry name" value="Ribosomal_uL4_B"/>
    <property type="match status" value="1"/>
</dbReference>
<evidence type="ECO:0000256" key="3">
    <source>
        <dbReference type="ARBA" id="ARBA00023274"/>
    </source>
</evidence>
<feature type="compositionally biased region" description="Basic residues" evidence="4">
    <location>
        <begin position="59"/>
        <end position="70"/>
    </location>
</feature>
<comment type="similarity">
    <text evidence="1">Belongs to the universal ribosomal protein uL4 family.</text>
</comment>
<keyword evidence="3" id="KW-0687">Ribonucleoprotein</keyword>
<dbReference type="InterPro" id="IPR013005">
    <property type="entry name" value="Ribosomal_uL4-like"/>
</dbReference>
<dbReference type="GO" id="GO:0003735">
    <property type="term" value="F:structural constituent of ribosome"/>
    <property type="evidence" value="ECO:0007669"/>
    <property type="project" value="InterPro"/>
</dbReference>
<proteinExistence type="inferred from homology"/>
<keyword evidence="2 5" id="KW-0689">Ribosomal protein</keyword>
<dbReference type="InterPro" id="IPR002136">
    <property type="entry name" value="Ribosomal_uL4"/>
</dbReference>
<dbReference type="GO" id="GO:0006412">
    <property type="term" value="P:translation"/>
    <property type="evidence" value="ECO:0007669"/>
    <property type="project" value="InterPro"/>
</dbReference>
<dbReference type="PANTHER" id="PTHR10746:SF6">
    <property type="entry name" value="LARGE RIBOSOMAL SUBUNIT PROTEIN UL4M"/>
    <property type="match status" value="1"/>
</dbReference>
<dbReference type="PANTHER" id="PTHR10746">
    <property type="entry name" value="50S RIBOSOMAL PROTEIN L4"/>
    <property type="match status" value="1"/>
</dbReference>
<dbReference type="AlphaFoldDB" id="A0A3B1BYN2"/>
<dbReference type="NCBIfam" id="TIGR03953">
    <property type="entry name" value="rplD_bact"/>
    <property type="match status" value="1"/>
</dbReference>
<dbReference type="GO" id="GO:1990904">
    <property type="term" value="C:ribonucleoprotein complex"/>
    <property type="evidence" value="ECO:0007669"/>
    <property type="project" value="UniProtKB-KW"/>
</dbReference>
<organism evidence="5">
    <name type="scientific">hydrothermal vent metagenome</name>
    <dbReference type="NCBI Taxonomy" id="652676"/>
    <lineage>
        <taxon>unclassified sequences</taxon>
        <taxon>metagenomes</taxon>
        <taxon>ecological metagenomes</taxon>
    </lineage>
</organism>
<dbReference type="Pfam" id="PF00573">
    <property type="entry name" value="Ribosomal_L4"/>
    <property type="match status" value="1"/>
</dbReference>
<accession>A0A3B1BYN2</accession>
<gene>
    <name evidence="5" type="ORF">MNBD_NITROSPINAE04-309</name>
</gene>
<dbReference type="SUPFAM" id="SSF52166">
    <property type="entry name" value="Ribosomal protein L4"/>
    <property type="match status" value="1"/>
</dbReference>